<feature type="region of interest" description="Disordered" evidence="1">
    <location>
        <begin position="103"/>
        <end position="133"/>
    </location>
</feature>
<sequence>MTNLFASISVSGLNPTHKVKALATSHCPRGLMQGCTGPISRQPRHPSPTSHHETSCHCTFHLVQGLSVLIRFPRGFVHTGVSPGTSTSEMLLGLLRCLSSQGSSDRAQLPGRLTAPRGAPRAPSQVRRPPCPPLVSRCTPSVLLCQGGPPIVRPDPPSRAGNPLSRTPCPPRHGPSAPPGLPPIRSSVQGSQTHSSRSQLPPPELRMRGGRRPARPHPGLPSTAGARGPRPCPLHQRLSRGLLHPPVGPRGAGGVTSGSGSGPGGSTATTRSRRGGRTPLLFTARLAVTARQQVPGPGIRRAQAMPPGVLAPGPLTPSTLTRVSASFRA</sequence>
<accession>A0AAV7RHZ2</accession>
<evidence type="ECO:0000256" key="1">
    <source>
        <dbReference type="SAM" id="MobiDB-lite"/>
    </source>
</evidence>
<feature type="region of interest" description="Disordered" evidence="1">
    <location>
        <begin position="149"/>
        <end position="277"/>
    </location>
</feature>
<name>A0AAV7RHZ2_PLEWA</name>
<evidence type="ECO:0000313" key="3">
    <source>
        <dbReference type="Proteomes" id="UP001066276"/>
    </source>
</evidence>
<evidence type="ECO:0000313" key="2">
    <source>
        <dbReference type="EMBL" id="KAJ1151136.1"/>
    </source>
</evidence>
<dbReference type="Proteomes" id="UP001066276">
    <property type="component" value="Chromosome 5"/>
</dbReference>
<organism evidence="2 3">
    <name type="scientific">Pleurodeles waltl</name>
    <name type="common">Iberian ribbed newt</name>
    <dbReference type="NCBI Taxonomy" id="8319"/>
    <lineage>
        <taxon>Eukaryota</taxon>
        <taxon>Metazoa</taxon>
        <taxon>Chordata</taxon>
        <taxon>Craniata</taxon>
        <taxon>Vertebrata</taxon>
        <taxon>Euteleostomi</taxon>
        <taxon>Amphibia</taxon>
        <taxon>Batrachia</taxon>
        <taxon>Caudata</taxon>
        <taxon>Salamandroidea</taxon>
        <taxon>Salamandridae</taxon>
        <taxon>Pleurodelinae</taxon>
        <taxon>Pleurodeles</taxon>
    </lineage>
</organism>
<gene>
    <name evidence="2" type="ORF">NDU88_003923</name>
</gene>
<proteinExistence type="predicted"/>
<protein>
    <recommendedName>
        <fullName evidence="4">Basic proline-rich protein-like</fullName>
    </recommendedName>
</protein>
<dbReference type="EMBL" id="JANPWB010000009">
    <property type="protein sequence ID" value="KAJ1151136.1"/>
    <property type="molecule type" value="Genomic_DNA"/>
</dbReference>
<dbReference type="AlphaFoldDB" id="A0AAV7RHZ2"/>
<evidence type="ECO:0008006" key="4">
    <source>
        <dbReference type="Google" id="ProtNLM"/>
    </source>
</evidence>
<feature type="compositionally biased region" description="Polar residues" evidence="1">
    <location>
        <begin position="186"/>
        <end position="199"/>
    </location>
</feature>
<feature type="compositionally biased region" description="Pro residues" evidence="1">
    <location>
        <begin position="168"/>
        <end position="182"/>
    </location>
</feature>
<comment type="caution">
    <text evidence="2">The sequence shown here is derived from an EMBL/GenBank/DDBJ whole genome shotgun (WGS) entry which is preliminary data.</text>
</comment>
<feature type="compositionally biased region" description="Gly residues" evidence="1">
    <location>
        <begin position="250"/>
        <end position="265"/>
    </location>
</feature>
<keyword evidence="3" id="KW-1185">Reference proteome</keyword>
<reference evidence="2" key="1">
    <citation type="journal article" date="2022" name="bioRxiv">
        <title>Sequencing and chromosome-scale assembly of the giantPleurodeles waltlgenome.</title>
        <authorList>
            <person name="Brown T."/>
            <person name="Elewa A."/>
            <person name="Iarovenko S."/>
            <person name="Subramanian E."/>
            <person name="Araus A.J."/>
            <person name="Petzold A."/>
            <person name="Susuki M."/>
            <person name="Suzuki K.-i.T."/>
            <person name="Hayashi T."/>
            <person name="Toyoda A."/>
            <person name="Oliveira C."/>
            <person name="Osipova E."/>
            <person name="Leigh N.D."/>
            <person name="Simon A."/>
            <person name="Yun M.H."/>
        </authorList>
    </citation>
    <scope>NUCLEOTIDE SEQUENCE</scope>
    <source>
        <strain evidence="2">20211129_DDA</strain>
        <tissue evidence="2">Liver</tissue>
    </source>
</reference>